<dbReference type="RefSeq" id="WP_185674511.1">
    <property type="nucleotide sequence ID" value="NZ_JACHVB010000013.1"/>
</dbReference>
<dbReference type="SUPFAM" id="SSF143120">
    <property type="entry name" value="YefM-like"/>
    <property type="match status" value="1"/>
</dbReference>
<proteinExistence type="inferred from homology"/>
<dbReference type="InterPro" id="IPR036165">
    <property type="entry name" value="YefM-like_sf"/>
</dbReference>
<accession>A0A842HB55</accession>
<reference evidence="3 4" key="1">
    <citation type="submission" date="2020-07" db="EMBL/GenBank/DDBJ databases">
        <authorList>
            <person name="Feng X."/>
        </authorList>
    </citation>
    <scope>NUCLEOTIDE SEQUENCE [LARGE SCALE GENOMIC DNA]</scope>
    <source>
        <strain evidence="3 4">JCM31066</strain>
    </source>
</reference>
<evidence type="ECO:0000313" key="4">
    <source>
        <dbReference type="Proteomes" id="UP000546464"/>
    </source>
</evidence>
<comment type="caution">
    <text evidence="3">The sequence shown here is derived from an EMBL/GenBank/DDBJ whole genome shotgun (WGS) entry which is preliminary data.</text>
</comment>
<evidence type="ECO:0000256" key="2">
    <source>
        <dbReference type="RuleBase" id="RU362080"/>
    </source>
</evidence>
<gene>
    <name evidence="3" type="ORF">H5P28_04470</name>
</gene>
<dbReference type="EMBL" id="JACHVB010000013">
    <property type="protein sequence ID" value="MBC2593510.1"/>
    <property type="molecule type" value="Genomic_DNA"/>
</dbReference>
<dbReference type="Pfam" id="PF02604">
    <property type="entry name" value="PhdYeFM_antitox"/>
    <property type="match status" value="1"/>
</dbReference>
<name>A0A842HB55_9BACT</name>
<keyword evidence="4" id="KW-1185">Reference proteome</keyword>
<dbReference type="Proteomes" id="UP000546464">
    <property type="component" value="Unassembled WGS sequence"/>
</dbReference>
<dbReference type="InterPro" id="IPR006442">
    <property type="entry name" value="Antitoxin_Phd/YefM"/>
</dbReference>
<evidence type="ECO:0000256" key="1">
    <source>
        <dbReference type="ARBA" id="ARBA00009981"/>
    </source>
</evidence>
<evidence type="ECO:0000313" key="3">
    <source>
        <dbReference type="EMBL" id="MBC2593510.1"/>
    </source>
</evidence>
<organism evidence="3 4">
    <name type="scientific">Ruficoccus amylovorans</name>
    <dbReference type="NCBI Taxonomy" id="1804625"/>
    <lineage>
        <taxon>Bacteria</taxon>
        <taxon>Pseudomonadati</taxon>
        <taxon>Verrucomicrobiota</taxon>
        <taxon>Opitutia</taxon>
        <taxon>Puniceicoccales</taxon>
        <taxon>Cerasicoccaceae</taxon>
        <taxon>Ruficoccus</taxon>
    </lineage>
</organism>
<comment type="similarity">
    <text evidence="1 2">Belongs to the phD/YefM antitoxin family.</text>
</comment>
<protein>
    <recommendedName>
        <fullName evidence="2">Antitoxin</fullName>
    </recommendedName>
</protein>
<dbReference type="Gene3D" id="3.40.1620.10">
    <property type="entry name" value="YefM-like domain"/>
    <property type="match status" value="1"/>
</dbReference>
<dbReference type="AlphaFoldDB" id="A0A842HB55"/>
<comment type="function">
    <text evidence="2">Antitoxin component of a type II toxin-antitoxin (TA) system.</text>
</comment>
<dbReference type="NCBIfam" id="TIGR01552">
    <property type="entry name" value="phd_fam"/>
    <property type="match status" value="1"/>
</dbReference>
<sequence>MTNIAIMPAIHDIHTLHRSKSLPAAPASDLKNAFKSVYQKVLQSGPVTITRSRKPEAILLPVELYDQMIEELAARDPLEVFRKEYEARFAKMQSGKAQKAYEDAFNAPPDELGKAAIGSQPTR</sequence>